<organism evidence="1">
    <name type="scientific">marine metagenome</name>
    <dbReference type="NCBI Taxonomy" id="408172"/>
    <lineage>
        <taxon>unclassified sequences</taxon>
        <taxon>metagenomes</taxon>
        <taxon>ecological metagenomes</taxon>
    </lineage>
</organism>
<accession>A0A382SBR7</accession>
<dbReference type="AlphaFoldDB" id="A0A382SBR7"/>
<sequence length="172" mass="18916">LFEVELTTLPDAIAGWQAESFRYMCKAASLPASNIAAIDVPFRGRIFKVAGDRTIEPWSITVINDEDFRIRKAMEEWVDRIAKLENNLGATDPSAYMVNAKVFQLGRGATPSSSTNAGDRNAVLREYEFIDIFPTSVSSIDLSYDSSDTIEEFVVDFAVQSFAFVDAGGPNG</sequence>
<dbReference type="EMBL" id="UINC01127315">
    <property type="protein sequence ID" value="SVD06351.1"/>
    <property type="molecule type" value="Genomic_DNA"/>
</dbReference>
<name>A0A382SBR7_9ZZZZ</name>
<protein>
    <submittedName>
        <fullName evidence="1">Uncharacterized protein</fullName>
    </submittedName>
</protein>
<evidence type="ECO:0000313" key="1">
    <source>
        <dbReference type="EMBL" id="SVD06351.1"/>
    </source>
</evidence>
<gene>
    <name evidence="1" type="ORF">METZ01_LOCUS359205</name>
</gene>
<feature type="non-terminal residue" evidence="1">
    <location>
        <position position="1"/>
    </location>
</feature>
<reference evidence="1" key="1">
    <citation type="submission" date="2018-05" db="EMBL/GenBank/DDBJ databases">
        <authorList>
            <person name="Lanie J.A."/>
            <person name="Ng W.-L."/>
            <person name="Kazmierczak K.M."/>
            <person name="Andrzejewski T.M."/>
            <person name="Davidsen T.M."/>
            <person name="Wayne K.J."/>
            <person name="Tettelin H."/>
            <person name="Glass J.I."/>
            <person name="Rusch D."/>
            <person name="Podicherti R."/>
            <person name="Tsui H.-C.T."/>
            <person name="Winkler M.E."/>
        </authorList>
    </citation>
    <scope>NUCLEOTIDE SEQUENCE</scope>
</reference>
<proteinExistence type="predicted"/>